<dbReference type="AlphaFoldDB" id="A0A7J7MUI9"/>
<comment type="caution">
    <text evidence="1">The sequence shown here is derived from an EMBL/GenBank/DDBJ whole genome shotgun (WGS) entry which is preliminary data.</text>
</comment>
<accession>A0A7J7MUI9</accession>
<gene>
    <name evidence="1" type="ORF">GIB67_040103</name>
</gene>
<evidence type="ECO:0000313" key="1">
    <source>
        <dbReference type="EMBL" id="KAF6158589.1"/>
    </source>
</evidence>
<keyword evidence="2" id="KW-1185">Reference proteome</keyword>
<proteinExistence type="predicted"/>
<evidence type="ECO:0000313" key="2">
    <source>
        <dbReference type="Proteomes" id="UP000541444"/>
    </source>
</evidence>
<protein>
    <submittedName>
        <fullName evidence="1">Uncharacterized protein</fullName>
    </submittedName>
</protein>
<dbReference type="EMBL" id="JACGCM010001219">
    <property type="protein sequence ID" value="KAF6158589.1"/>
    <property type="molecule type" value="Genomic_DNA"/>
</dbReference>
<dbReference type="Proteomes" id="UP000541444">
    <property type="component" value="Unassembled WGS sequence"/>
</dbReference>
<organism evidence="1 2">
    <name type="scientific">Kingdonia uniflora</name>
    <dbReference type="NCBI Taxonomy" id="39325"/>
    <lineage>
        <taxon>Eukaryota</taxon>
        <taxon>Viridiplantae</taxon>
        <taxon>Streptophyta</taxon>
        <taxon>Embryophyta</taxon>
        <taxon>Tracheophyta</taxon>
        <taxon>Spermatophyta</taxon>
        <taxon>Magnoliopsida</taxon>
        <taxon>Ranunculales</taxon>
        <taxon>Circaeasteraceae</taxon>
        <taxon>Kingdonia</taxon>
    </lineage>
</organism>
<feature type="non-terminal residue" evidence="1">
    <location>
        <position position="1"/>
    </location>
</feature>
<name>A0A7J7MUI9_9MAGN</name>
<reference evidence="1 2" key="1">
    <citation type="journal article" date="2020" name="IScience">
        <title>Genome Sequencing of the Endangered Kingdonia uniflora (Circaeasteraceae, Ranunculales) Reveals Potential Mechanisms of Evolutionary Specialization.</title>
        <authorList>
            <person name="Sun Y."/>
            <person name="Deng T."/>
            <person name="Zhang A."/>
            <person name="Moore M.J."/>
            <person name="Landis J.B."/>
            <person name="Lin N."/>
            <person name="Zhang H."/>
            <person name="Zhang X."/>
            <person name="Huang J."/>
            <person name="Zhang X."/>
            <person name="Sun H."/>
            <person name="Wang H."/>
        </authorList>
    </citation>
    <scope>NUCLEOTIDE SEQUENCE [LARGE SCALE GENOMIC DNA]</scope>
    <source>
        <strain evidence="1">TB1705</strain>
        <tissue evidence="1">Leaf</tissue>
    </source>
</reference>
<sequence>LIRTIDTIVRSPHRLVNIEGVELITHLEPKYSGFLVVRGSEVLRHLGPSACKIHEVIGRPIF</sequence>